<accession>A0A1I8I2V7</accession>
<dbReference type="PANTHER" id="PTHR46989:SF3">
    <property type="entry name" value="USPA DOMAIN-CONTAINING PROTEIN"/>
    <property type="match status" value="1"/>
</dbReference>
<organism evidence="2 3">
    <name type="scientific">Macrostomum lignano</name>
    <dbReference type="NCBI Taxonomy" id="282301"/>
    <lineage>
        <taxon>Eukaryota</taxon>
        <taxon>Metazoa</taxon>
        <taxon>Spiralia</taxon>
        <taxon>Lophotrochozoa</taxon>
        <taxon>Platyhelminthes</taxon>
        <taxon>Rhabditophora</taxon>
        <taxon>Macrostomorpha</taxon>
        <taxon>Macrostomida</taxon>
        <taxon>Macrostomidae</taxon>
        <taxon>Macrostomum</taxon>
    </lineage>
</organism>
<keyword evidence="2" id="KW-1185">Reference proteome</keyword>
<dbReference type="PANTHER" id="PTHR46989">
    <property type="entry name" value="USP DOMAIN-CONTAINING PROTEIN"/>
    <property type="match status" value="1"/>
</dbReference>
<dbReference type="InterPro" id="IPR006015">
    <property type="entry name" value="Universal_stress_UspA"/>
</dbReference>
<proteinExistence type="predicted"/>
<dbReference type="InterPro" id="IPR006016">
    <property type="entry name" value="UspA"/>
</dbReference>
<dbReference type="Gene3D" id="3.40.50.620">
    <property type="entry name" value="HUPs"/>
    <property type="match status" value="1"/>
</dbReference>
<evidence type="ECO:0000313" key="3">
    <source>
        <dbReference type="WBParaSite" id="maker-uti_cns_0009384-snap-gene-0.22-mRNA-1"/>
    </source>
</evidence>
<evidence type="ECO:0000313" key="2">
    <source>
        <dbReference type="Proteomes" id="UP000095280"/>
    </source>
</evidence>
<protein>
    <submittedName>
        <fullName evidence="3">Usp domain-containing protein</fullName>
    </submittedName>
</protein>
<dbReference type="PRINTS" id="PR01438">
    <property type="entry name" value="UNVRSLSTRESS"/>
</dbReference>
<feature type="domain" description="UspA" evidence="1">
    <location>
        <begin position="100"/>
        <end position="249"/>
    </location>
</feature>
<name>A0A1I8I2V7_9PLAT</name>
<dbReference type="Proteomes" id="UP000095280">
    <property type="component" value="Unplaced"/>
</dbReference>
<dbReference type="WBParaSite" id="maker-uti_cns_0009384-snap-gene-0.22-mRNA-1">
    <property type="protein sequence ID" value="maker-uti_cns_0009384-snap-gene-0.22-mRNA-1"/>
    <property type="gene ID" value="maker-uti_cns_0009384-snap-gene-0.22"/>
</dbReference>
<dbReference type="AlphaFoldDB" id="A0A1I8I2V7"/>
<dbReference type="Pfam" id="PF00582">
    <property type="entry name" value="Usp"/>
    <property type="match status" value="1"/>
</dbReference>
<dbReference type="InterPro" id="IPR014729">
    <property type="entry name" value="Rossmann-like_a/b/a_fold"/>
</dbReference>
<evidence type="ECO:0000259" key="1">
    <source>
        <dbReference type="Pfam" id="PF00582"/>
    </source>
</evidence>
<dbReference type="SUPFAM" id="SSF52402">
    <property type="entry name" value="Adenine nucleotide alpha hydrolases-like"/>
    <property type="match status" value="1"/>
</dbReference>
<dbReference type="CDD" id="cd23659">
    <property type="entry name" value="USP_At3g01520-like"/>
    <property type="match status" value="1"/>
</dbReference>
<reference evidence="3" key="1">
    <citation type="submission" date="2016-11" db="UniProtKB">
        <authorList>
            <consortium name="WormBaseParasite"/>
        </authorList>
    </citation>
    <scope>IDENTIFICATION</scope>
</reference>
<sequence>CTDKRRNSIVRVDEPSSFSAAISEDRKGSQRANPRNPKTLQFLSLDKRLAWVAFSASAKGKQDGIDFKMRFPAVPVFLAIVRVVSNFVSMSSSTSQKQPRKVLIAVDGSAHSNRALNWYAANLASPDDQLVFAYVAEPPPVSLGAGYASAVSAELYTNSVKEAVHAGHRLAAELRDRCDQLGLPTDCNVRFVERLSANPGQALVAIATEEDASLIVVGNRGIGALRRTFLGSVSDYVLHHAHRPVAIVPPPHP</sequence>